<dbReference type="Gene3D" id="3.20.20.80">
    <property type="entry name" value="Glycosidases"/>
    <property type="match status" value="1"/>
</dbReference>
<dbReference type="InterPro" id="IPR017853">
    <property type="entry name" value="GH"/>
</dbReference>
<evidence type="ECO:0000313" key="9">
    <source>
        <dbReference type="EMBL" id="KAJ6221868.1"/>
    </source>
</evidence>
<keyword evidence="3" id="KW-1015">Disulfide bond</keyword>
<dbReference type="InterPro" id="IPR001579">
    <property type="entry name" value="Glyco_hydro_18_chit_AS"/>
</dbReference>
<dbReference type="GO" id="GO:0004568">
    <property type="term" value="F:chitinase activity"/>
    <property type="evidence" value="ECO:0007669"/>
    <property type="project" value="TreeGrafter"/>
</dbReference>
<feature type="chain" id="PRO_5040322928" description="GH18 domain-containing protein" evidence="7">
    <location>
        <begin position="22"/>
        <end position="955"/>
    </location>
</feature>
<organism evidence="9 10">
    <name type="scientific">Blomia tropicalis</name>
    <name type="common">Mite</name>
    <dbReference type="NCBI Taxonomy" id="40697"/>
    <lineage>
        <taxon>Eukaryota</taxon>
        <taxon>Metazoa</taxon>
        <taxon>Ecdysozoa</taxon>
        <taxon>Arthropoda</taxon>
        <taxon>Chelicerata</taxon>
        <taxon>Arachnida</taxon>
        <taxon>Acari</taxon>
        <taxon>Acariformes</taxon>
        <taxon>Sarcoptiformes</taxon>
        <taxon>Astigmata</taxon>
        <taxon>Glycyphagoidea</taxon>
        <taxon>Echimyopodidae</taxon>
        <taxon>Blomia</taxon>
    </lineage>
</organism>
<evidence type="ECO:0000256" key="7">
    <source>
        <dbReference type="SAM" id="SignalP"/>
    </source>
</evidence>
<evidence type="ECO:0000256" key="4">
    <source>
        <dbReference type="ARBA" id="ARBA00023295"/>
    </source>
</evidence>
<name>A0A9Q0M8S3_BLOTA</name>
<reference evidence="9" key="1">
    <citation type="submission" date="2022-12" db="EMBL/GenBank/DDBJ databases">
        <title>Genome assemblies of Blomia tropicalis.</title>
        <authorList>
            <person name="Cui Y."/>
        </authorList>
    </citation>
    <scope>NUCLEOTIDE SEQUENCE</scope>
    <source>
        <tissue evidence="9">Adult mites</tissue>
    </source>
</reference>
<dbReference type="SUPFAM" id="SSF54556">
    <property type="entry name" value="Chitinase insertion domain"/>
    <property type="match status" value="1"/>
</dbReference>
<protein>
    <recommendedName>
        <fullName evidence="8">GH18 domain-containing protein</fullName>
    </recommendedName>
</protein>
<dbReference type="SUPFAM" id="SSF57625">
    <property type="entry name" value="Invertebrate chitin-binding proteins"/>
    <property type="match status" value="1"/>
</dbReference>
<dbReference type="PROSITE" id="PS51910">
    <property type="entry name" value="GH18_2"/>
    <property type="match status" value="1"/>
</dbReference>
<dbReference type="GO" id="GO:0008194">
    <property type="term" value="F:UDP-glycosyltransferase activity"/>
    <property type="evidence" value="ECO:0007669"/>
    <property type="project" value="InterPro"/>
</dbReference>
<dbReference type="SUPFAM" id="SSF53756">
    <property type="entry name" value="UDP-Glycosyltransferase/glycogen phosphorylase"/>
    <property type="match status" value="1"/>
</dbReference>
<keyword evidence="7" id="KW-0732">Signal</keyword>
<dbReference type="InterPro" id="IPR036508">
    <property type="entry name" value="Chitin-bd_dom_sf"/>
</dbReference>
<sequence>MKTITLLNLLFILGSLALVHGDRPVDRNKLPHKVVCYWGTWAFYRPGSDGKFEAENINPNLCTHINYGFAKLVGNKIALFDPDLDTGDEDWASGLTWGHGMIRRLNELRKYNKNLSTLISIGGWNEGSNKYSTMVSTAGGRSEFVKSVIEFLQKYEFDGLDLDWEYPGMSASGDADRKPGREQDKADYIELLKELRQAFEPHGYILSAAVSAGAPTIDRAYNVPEVSKHLHFINLMAYDFHGGWDTKTAHNAPLYALPGAEGIDKEFTVSYAVEYWISKGADPKKLVLGIPLYGRTFTLAGPNHDIGAPVTGHGGQAGPITRLIGMLGYNEICSMVKNGWEIHWNDIQQIPYATHASQWIGYDNEKSIEKKLDYVHQKNLGGGMVWSIDTDDFSGHCGVKYPLLKTISRRLNNIDGPDVVIPRTHATTPHPDDHDHTTKRPDDPHTDPHTEPHHDKTTSAPNPDGKFQCHSTGFFKDPSDPRKFHQCVDIGNGKLKDYEFNCPLGSHYDEQLHILFFAVDAAGHLNACVGLAQALVERGHKVKFLLNESFKGQFGKFGFDEMLLKPAPMPNFEGKEKKTDEPPVNPIKVMAEMLLKSGFLSSKTPLEKMKENKKFGDEFLTRIYDGLVHFNPQIEEIIKNEKPDLLIVDHFIVPPCFPKSGIPWMFLFSGNPLNLYRSTKLPPFGGGFAIDSDPETWTEFRELCEEEFKEKFKNFQNKINKHFDYPVQLDKDSDPYSPYLNIYGYPKELDYQDIVPIPERYISCDAFCLTNPDSFKLPDGFHKPGEKLIYVSLGSMGSVDVELMKRITSVLAKTQHKYIISKGPRADEYELPDNCYGEASLPQTSILPMVDLVITHGGNNTVTETFSNGKPMIVMPLFADQYDNAQRVQEKGYGLRLETYGFTDDELLNSIDKLLNDKEINDRAKAASERIRKTNSKQLVAQKIEQVVAEHKSKQ</sequence>
<gene>
    <name evidence="9" type="ORF">RDWZM_000413</name>
</gene>
<dbReference type="GO" id="GO:0008061">
    <property type="term" value="F:chitin binding"/>
    <property type="evidence" value="ECO:0007669"/>
    <property type="project" value="InterPro"/>
</dbReference>
<dbReference type="AlphaFoldDB" id="A0A9Q0M8S3"/>
<dbReference type="GO" id="GO:0006032">
    <property type="term" value="P:chitin catabolic process"/>
    <property type="evidence" value="ECO:0007669"/>
    <property type="project" value="TreeGrafter"/>
</dbReference>
<feature type="compositionally biased region" description="Basic and acidic residues" evidence="6">
    <location>
        <begin position="430"/>
        <end position="457"/>
    </location>
</feature>
<dbReference type="EMBL" id="JAPWDV010000001">
    <property type="protein sequence ID" value="KAJ6221868.1"/>
    <property type="molecule type" value="Genomic_DNA"/>
</dbReference>
<evidence type="ECO:0000256" key="1">
    <source>
        <dbReference type="ARBA" id="ARBA00022679"/>
    </source>
</evidence>
<dbReference type="PANTHER" id="PTHR11177">
    <property type="entry name" value="CHITINASE"/>
    <property type="match status" value="1"/>
</dbReference>
<dbReference type="InterPro" id="IPR011583">
    <property type="entry name" value="Chitinase_II/V-like_cat"/>
</dbReference>
<evidence type="ECO:0000259" key="8">
    <source>
        <dbReference type="PROSITE" id="PS51910"/>
    </source>
</evidence>
<feature type="signal peptide" evidence="7">
    <location>
        <begin position="1"/>
        <end position="21"/>
    </location>
</feature>
<dbReference type="InterPro" id="IPR002213">
    <property type="entry name" value="UDP_glucos_trans"/>
</dbReference>
<dbReference type="SMART" id="SM00636">
    <property type="entry name" value="Glyco_18"/>
    <property type="match status" value="1"/>
</dbReference>
<keyword evidence="4 5" id="KW-0326">Glycosidase</keyword>
<evidence type="ECO:0000256" key="6">
    <source>
        <dbReference type="SAM" id="MobiDB-lite"/>
    </source>
</evidence>
<feature type="region of interest" description="Disordered" evidence="6">
    <location>
        <begin position="418"/>
        <end position="472"/>
    </location>
</feature>
<dbReference type="Pfam" id="PF00704">
    <property type="entry name" value="Glyco_hydro_18"/>
    <property type="match status" value="1"/>
</dbReference>
<dbReference type="GO" id="GO:0005576">
    <property type="term" value="C:extracellular region"/>
    <property type="evidence" value="ECO:0007669"/>
    <property type="project" value="TreeGrafter"/>
</dbReference>
<dbReference type="InterPro" id="IPR050314">
    <property type="entry name" value="Glycosyl_Hydrlase_18"/>
</dbReference>
<dbReference type="CDD" id="cd02872">
    <property type="entry name" value="GH18_chitolectin_chitotriosidase"/>
    <property type="match status" value="1"/>
</dbReference>
<dbReference type="InterPro" id="IPR029070">
    <property type="entry name" value="Chitinase_insertion_sf"/>
</dbReference>
<dbReference type="SUPFAM" id="SSF51445">
    <property type="entry name" value="(Trans)glycosidases"/>
    <property type="match status" value="1"/>
</dbReference>
<keyword evidence="1" id="KW-0808">Transferase</keyword>
<dbReference type="PANTHER" id="PTHR11177:SF360">
    <property type="entry name" value="CHITINASE 4-RELATED"/>
    <property type="match status" value="1"/>
</dbReference>
<accession>A0A9Q0M8S3</accession>
<dbReference type="GO" id="GO:0005975">
    <property type="term" value="P:carbohydrate metabolic process"/>
    <property type="evidence" value="ECO:0007669"/>
    <property type="project" value="InterPro"/>
</dbReference>
<dbReference type="Gene3D" id="2.170.140.10">
    <property type="entry name" value="Chitin binding domain"/>
    <property type="match status" value="1"/>
</dbReference>
<dbReference type="FunFam" id="3.10.50.10:FF:000001">
    <property type="entry name" value="Chitinase 3-like 1"/>
    <property type="match status" value="1"/>
</dbReference>
<keyword evidence="10" id="KW-1185">Reference proteome</keyword>
<feature type="domain" description="GH18" evidence="8">
    <location>
        <begin position="32"/>
        <end position="414"/>
    </location>
</feature>
<evidence type="ECO:0000313" key="10">
    <source>
        <dbReference type="Proteomes" id="UP001142055"/>
    </source>
</evidence>
<comment type="caution">
    <text evidence="9">The sequence shown here is derived from an EMBL/GenBank/DDBJ whole genome shotgun (WGS) entry which is preliminary data.</text>
</comment>
<evidence type="ECO:0000256" key="2">
    <source>
        <dbReference type="ARBA" id="ARBA00022801"/>
    </source>
</evidence>
<dbReference type="PROSITE" id="PS01095">
    <property type="entry name" value="GH18_1"/>
    <property type="match status" value="1"/>
</dbReference>
<dbReference type="InterPro" id="IPR001223">
    <property type="entry name" value="Glyco_hydro18_cat"/>
</dbReference>
<dbReference type="Gene3D" id="3.10.50.10">
    <property type="match status" value="1"/>
</dbReference>
<dbReference type="Proteomes" id="UP001142055">
    <property type="component" value="Chromosome 1"/>
</dbReference>
<dbReference type="Pfam" id="PF00201">
    <property type="entry name" value="UDPGT"/>
    <property type="match status" value="1"/>
</dbReference>
<proteinExistence type="predicted"/>
<evidence type="ECO:0000256" key="3">
    <source>
        <dbReference type="ARBA" id="ARBA00023157"/>
    </source>
</evidence>
<dbReference type="CDD" id="cd03784">
    <property type="entry name" value="GT1_Gtf-like"/>
    <property type="match status" value="1"/>
</dbReference>
<dbReference type="Gene3D" id="3.40.50.2000">
    <property type="entry name" value="Glycogen Phosphorylase B"/>
    <property type="match status" value="2"/>
</dbReference>
<keyword evidence="2 5" id="KW-0378">Hydrolase</keyword>
<evidence type="ECO:0000256" key="5">
    <source>
        <dbReference type="RuleBase" id="RU000489"/>
    </source>
</evidence>